<comment type="caution">
    <text evidence="1">The sequence shown here is derived from an EMBL/GenBank/DDBJ whole genome shotgun (WGS) entry which is preliminary data.</text>
</comment>
<evidence type="ECO:0000313" key="1">
    <source>
        <dbReference type="EMBL" id="GKV34583.1"/>
    </source>
</evidence>
<gene>
    <name evidence="1" type="ORF">SLEP1_g42946</name>
</gene>
<dbReference type="Proteomes" id="UP001054252">
    <property type="component" value="Unassembled WGS sequence"/>
</dbReference>
<organism evidence="1 2">
    <name type="scientific">Rubroshorea leprosula</name>
    <dbReference type="NCBI Taxonomy" id="152421"/>
    <lineage>
        <taxon>Eukaryota</taxon>
        <taxon>Viridiplantae</taxon>
        <taxon>Streptophyta</taxon>
        <taxon>Embryophyta</taxon>
        <taxon>Tracheophyta</taxon>
        <taxon>Spermatophyta</taxon>
        <taxon>Magnoliopsida</taxon>
        <taxon>eudicotyledons</taxon>
        <taxon>Gunneridae</taxon>
        <taxon>Pentapetalae</taxon>
        <taxon>rosids</taxon>
        <taxon>malvids</taxon>
        <taxon>Malvales</taxon>
        <taxon>Dipterocarpaceae</taxon>
        <taxon>Rubroshorea</taxon>
    </lineage>
</organism>
<evidence type="ECO:0000313" key="2">
    <source>
        <dbReference type="Proteomes" id="UP001054252"/>
    </source>
</evidence>
<keyword evidence="2" id="KW-1185">Reference proteome</keyword>
<dbReference type="EMBL" id="BPVZ01000106">
    <property type="protein sequence ID" value="GKV34583.1"/>
    <property type="molecule type" value="Genomic_DNA"/>
</dbReference>
<sequence length="41" mass="4872">MDRFSIPLFEGRIFVICMKFGYYSVTRLELGFRLQSNFGEC</sequence>
<proteinExistence type="predicted"/>
<accession>A0AAV5LBE6</accession>
<reference evidence="1 2" key="1">
    <citation type="journal article" date="2021" name="Commun. Biol.">
        <title>The genome of Shorea leprosula (Dipterocarpaceae) highlights the ecological relevance of drought in aseasonal tropical rainforests.</title>
        <authorList>
            <person name="Ng K.K.S."/>
            <person name="Kobayashi M.J."/>
            <person name="Fawcett J.A."/>
            <person name="Hatakeyama M."/>
            <person name="Paape T."/>
            <person name="Ng C.H."/>
            <person name="Ang C.C."/>
            <person name="Tnah L.H."/>
            <person name="Lee C.T."/>
            <person name="Nishiyama T."/>
            <person name="Sese J."/>
            <person name="O'Brien M.J."/>
            <person name="Copetti D."/>
            <person name="Mohd Noor M.I."/>
            <person name="Ong R.C."/>
            <person name="Putra M."/>
            <person name="Sireger I.Z."/>
            <person name="Indrioko S."/>
            <person name="Kosugi Y."/>
            <person name="Izuno A."/>
            <person name="Isagi Y."/>
            <person name="Lee S.L."/>
            <person name="Shimizu K.K."/>
        </authorList>
    </citation>
    <scope>NUCLEOTIDE SEQUENCE [LARGE SCALE GENOMIC DNA]</scope>
    <source>
        <strain evidence="1">214</strain>
    </source>
</reference>
<dbReference type="AlphaFoldDB" id="A0AAV5LBE6"/>
<name>A0AAV5LBE6_9ROSI</name>
<protein>
    <submittedName>
        <fullName evidence="1">Uncharacterized protein</fullName>
    </submittedName>
</protein>